<sequence>MTRDDRGSALIEFVWLGLLLLVPLVYLVLTASDVQRAAYGASTASRAAGRAFVLAPDTAAAYDRAERAARTALADQGIVEASVDVECAPSAQSCLTPGSAVTVVVTVRQQLPLAPDVFGGAAPAITVDARHTEPYGTFREDRS</sequence>
<gene>
    <name evidence="2" type="ORF">L0C25_16195</name>
</gene>
<dbReference type="RefSeq" id="WP_271632728.1">
    <property type="nucleotide sequence ID" value="NZ_CP094970.1"/>
</dbReference>
<accession>A0AA46TF39</accession>
<evidence type="ECO:0000313" key="2">
    <source>
        <dbReference type="EMBL" id="UYM04075.1"/>
    </source>
</evidence>
<evidence type="ECO:0000313" key="3">
    <source>
        <dbReference type="Proteomes" id="UP001164390"/>
    </source>
</evidence>
<organism evidence="2 3">
    <name type="scientific">Solicola gregarius</name>
    <dbReference type="NCBI Taxonomy" id="2908642"/>
    <lineage>
        <taxon>Bacteria</taxon>
        <taxon>Bacillati</taxon>
        <taxon>Actinomycetota</taxon>
        <taxon>Actinomycetes</taxon>
        <taxon>Propionibacteriales</taxon>
        <taxon>Nocardioidaceae</taxon>
        <taxon>Solicola</taxon>
    </lineage>
</organism>
<feature type="transmembrane region" description="Helical" evidence="1">
    <location>
        <begin position="9"/>
        <end position="29"/>
    </location>
</feature>
<dbReference type="AlphaFoldDB" id="A0AA46TF39"/>
<name>A0AA46TF39_9ACTN</name>
<dbReference type="KEGG" id="sgrg:L0C25_16195"/>
<evidence type="ECO:0008006" key="4">
    <source>
        <dbReference type="Google" id="ProtNLM"/>
    </source>
</evidence>
<reference evidence="2" key="1">
    <citation type="submission" date="2022-01" db="EMBL/GenBank/DDBJ databases">
        <title>Nocardioidaceae gen. sp. A5X3R13.</title>
        <authorList>
            <person name="Lopez Marin M.A."/>
            <person name="Uhlik O."/>
        </authorList>
    </citation>
    <scope>NUCLEOTIDE SEQUENCE</scope>
    <source>
        <strain evidence="2">A5X3R13</strain>
    </source>
</reference>
<evidence type="ECO:0000256" key="1">
    <source>
        <dbReference type="SAM" id="Phobius"/>
    </source>
</evidence>
<dbReference type="Proteomes" id="UP001164390">
    <property type="component" value="Chromosome"/>
</dbReference>
<protein>
    <recommendedName>
        <fullName evidence="4">TadE family protein</fullName>
    </recommendedName>
</protein>
<keyword evidence="1" id="KW-0812">Transmembrane</keyword>
<dbReference type="EMBL" id="CP094970">
    <property type="protein sequence ID" value="UYM04075.1"/>
    <property type="molecule type" value="Genomic_DNA"/>
</dbReference>
<keyword evidence="1" id="KW-0472">Membrane</keyword>
<keyword evidence="3" id="KW-1185">Reference proteome</keyword>
<proteinExistence type="predicted"/>
<keyword evidence="1" id="KW-1133">Transmembrane helix</keyword>